<comment type="caution">
    <text evidence="1">The sequence shown here is derived from an EMBL/GenBank/DDBJ whole genome shotgun (WGS) entry which is preliminary data.</text>
</comment>
<dbReference type="EMBL" id="JACXVP010000003">
    <property type="protein sequence ID" value="KAG5614858.1"/>
    <property type="molecule type" value="Genomic_DNA"/>
</dbReference>
<name>A0A9J5ZS39_SOLCO</name>
<dbReference type="AlphaFoldDB" id="A0A9J5ZS39"/>
<sequence>MTSASDMQHQPRPGRINCGHIGQETSVVACMHQPRDVGKWQAASTKVFTHLTWHVRIGQATSANDSQHQPRPARINHGVCASVVAYAHRPRDIGQWQEGSTKACTHLMWHIRIGKATSANDRQHQPRLSRISRGVYTSAGRHRHWPIESSISQGQHASDVACALRASDVGNNR</sequence>
<proteinExistence type="predicted"/>
<protein>
    <submittedName>
        <fullName evidence="1">Uncharacterized protein</fullName>
    </submittedName>
</protein>
<keyword evidence="2" id="KW-1185">Reference proteome</keyword>
<evidence type="ECO:0000313" key="1">
    <source>
        <dbReference type="EMBL" id="KAG5614858.1"/>
    </source>
</evidence>
<reference evidence="1 2" key="1">
    <citation type="submission" date="2020-09" db="EMBL/GenBank/DDBJ databases">
        <title>De no assembly of potato wild relative species, Solanum commersonii.</title>
        <authorList>
            <person name="Cho K."/>
        </authorList>
    </citation>
    <scope>NUCLEOTIDE SEQUENCE [LARGE SCALE GENOMIC DNA]</scope>
    <source>
        <strain evidence="1">LZ3.2</strain>
        <tissue evidence="1">Leaf</tissue>
    </source>
</reference>
<accession>A0A9J5ZS39</accession>
<organism evidence="1 2">
    <name type="scientific">Solanum commersonii</name>
    <name type="common">Commerson's wild potato</name>
    <name type="synonym">Commerson's nightshade</name>
    <dbReference type="NCBI Taxonomy" id="4109"/>
    <lineage>
        <taxon>Eukaryota</taxon>
        <taxon>Viridiplantae</taxon>
        <taxon>Streptophyta</taxon>
        <taxon>Embryophyta</taxon>
        <taxon>Tracheophyta</taxon>
        <taxon>Spermatophyta</taxon>
        <taxon>Magnoliopsida</taxon>
        <taxon>eudicotyledons</taxon>
        <taxon>Gunneridae</taxon>
        <taxon>Pentapetalae</taxon>
        <taxon>asterids</taxon>
        <taxon>lamiids</taxon>
        <taxon>Solanales</taxon>
        <taxon>Solanaceae</taxon>
        <taxon>Solanoideae</taxon>
        <taxon>Solaneae</taxon>
        <taxon>Solanum</taxon>
    </lineage>
</organism>
<dbReference type="Proteomes" id="UP000824120">
    <property type="component" value="Chromosome 3"/>
</dbReference>
<evidence type="ECO:0000313" key="2">
    <source>
        <dbReference type="Proteomes" id="UP000824120"/>
    </source>
</evidence>
<gene>
    <name evidence="1" type="ORF">H5410_014682</name>
</gene>